<evidence type="ECO:0000313" key="2">
    <source>
        <dbReference type="Proteomes" id="UP001066276"/>
    </source>
</evidence>
<sequence>MCCPCFLPLGGGDAVWCCASARVLGFVTVLRFLYHADGPLGRSFDQLFAAGAAEYAESVTSASGTVPVDVPIHPCVQEVIKREWKDPDKTILPQFMAKLYPLQDLAQVLPDPVPIDSFVGSLVGRTSFAEDAVFRDSVGKKVDVSLKKSYAGMHLALRAGIYEKLSCMISKP</sequence>
<organism evidence="1 2">
    <name type="scientific">Pleurodeles waltl</name>
    <name type="common">Iberian ribbed newt</name>
    <dbReference type="NCBI Taxonomy" id="8319"/>
    <lineage>
        <taxon>Eukaryota</taxon>
        <taxon>Metazoa</taxon>
        <taxon>Chordata</taxon>
        <taxon>Craniata</taxon>
        <taxon>Vertebrata</taxon>
        <taxon>Euteleostomi</taxon>
        <taxon>Amphibia</taxon>
        <taxon>Batrachia</taxon>
        <taxon>Caudata</taxon>
        <taxon>Salamandroidea</taxon>
        <taxon>Salamandridae</taxon>
        <taxon>Pleurodelinae</taxon>
        <taxon>Pleurodeles</taxon>
    </lineage>
</organism>
<gene>
    <name evidence="1" type="ORF">NDU88_006493</name>
</gene>
<keyword evidence="2" id="KW-1185">Reference proteome</keyword>
<accession>A0AAV7VPX1</accession>
<dbReference type="EMBL" id="JANPWB010000003">
    <property type="protein sequence ID" value="KAJ1202696.1"/>
    <property type="molecule type" value="Genomic_DNA"/>
</dbReference>
<protein>
    <submittedName>
        <fullName evidence="1">Uncharacterized protein</fullName>
    </submittedName>
</protein>
<dbReference type="Proteomes" id="UP001066276">
    <property type="component" value="Chromosome 2_1"/>
</dbReference>
<dbReference type="AlphaFoldDB" id="A0AAV7VPX1"/>
<evidence type="ECO:0000313" key="1">
    <source>
        <dbReference type="EMBL" id="KAJ1202696.1"/>
    </source>
</evidence>
<name>A0AAV7VPX1_PLEWA</name>
<reference evidence="1" key="1">
    <citation type="journal article" date="2022" name="bioRxiv">
        <title>Sequencing and chromosome-scale assembly of the giantPleurodeles waltlgenome.</title>
        <authorList>
            <person name="Brown T."/>
            <person name="Elewa A."/>
            <person name="Iarovenko S."/>
            <person name="Subramanian E."/>
            <person name="Araus A.J."/>
            <person name="Petzold A."/>
            <person name="Susuki M."/>
            <person name="Suzuki K.-i.T."/>
            <person name="Hayashi T."/>
            <person name="Toyoda A."/>
            <person name="Oliveira C."/>
            <person name="Osipova E."/>
            <person name="Leigh N.D."/>
            <person name="Simon A."/>
            <person name="Yun M.H."/>
        </authorList>
    </citation>
    <scope>NUCLEOTIDE SEQUENCE</scope>
    <source>
        <strain evidence="1">20211129_DDA</strain>
        <tissue evidence="1">Liver</tissue>
    </source>
</reference>
<proteinExistence type="predicted"/>
<dbReference type="Gene3D" id="1.10.287.3160">
    <property type="match status" value="1"/>
</dbReference>
<comment type="caution">
    <text evidence="1">The sequence shown here is derived from an EMBL/GenBank/DDBJ whole genome shotgun (WGS) entry which is preliminary data.</text>
</comment>